<feature type="domain" description="HAMP" evidence="11">
    <location>
        <begin position="324"/>
        <end position="377"/>
    </location>
</feature>
<dbReference type="GO" id="GO:0007165">
    <property type="term" value="P:signal transduction"/>
    <property type="evidence" value="ECO:0007669"/>
    <property type="project" value="UniProtKB-KW"/>
</dbReference>
<evidence type="ECO:0000256" key="3">
    <source>
        <dbReference type="ARBA" id="ARBA00023224"/>
    </source>
</evidence>
<feature type="chain" id="PRO_5016429395" evidence="8">
    <location>
        <begin position="26"/>
        <end position="675"/>
    </location>
</feature>
<accession>A0A318TTF1</accession>
<evidence type="ECO:0000259" key="10">
    <source>
        <dbReference type="PROSITE" id="PS50192"/>
    </source>
</evidence>
<keyword evidence="3 5" id="KW-0807">Transducer</keyword>
<proteinExistence type="inferred from homology"/>
<dbReference type="EMBL" id="QJTI01000002">
    <property type="protein sequence ID" value="PYF05125.1"/>
    <property type="molecule type" value="Genomic_DNA"/>
</dbReference>
<evidence type="ECO:0000256" key="8">
    <source>
        <dbReference type="SAM" id="SignalP"/>
    </source>
</evidence>
<keyword evidence="2" id="KW-0997">Cell inner membrane</keyword>
<dbReference type="Proteomes" id="UP000248148">
    <property type="component" value="Unassembled WGS sequence"/>
</dbReference>
<evidence type="ECO:0000259" key="9">
    <source>
        <dbReference type="PROSITE" id="PS50111"/>
    </source>
</evidence>
<evidence type="ECO:0000256" key="6">
    <source>
        <dbReference type="SAM" id="Coils"/>
    </source>
</evidence>
<dbReference type="OrthoDB" id="8332525at2"/>
<evidence type="ECO:0000256" key="1">
    <source>
        <dbReference type="ARBA" id="ARBA00004429"/>
    </source>
</evidence>
<dbReference type="SMART" id="SM00283">
    <property type="entry name" value="MA"/>
    <property type="match status" value="1"/>
</dbReference>
<evidence type="ECO:0000313" key="12">
    <source>
        <dbReference type="EMBL" id="PYF05125.1"/>
    </source>
</evidence>
<gene>
    <name evidence="12" type="ORF">BJ122_102351</name>
</gene>
<dbReference type="GO" id="GO:0005886">
    <property type="term" value="C:plasma membrane"/>
    <property type="evidence" value="ECO:0007669"/>
    <property type="project" value="UniProtKB-SubCell"/>
</dbReference>
<comment type="caution">
    <text evidence="12">The sequence shown here is derived from an EMBL/GenBank/DDBJ whole genome shotgun (WGS) entry which is preliminary data.</text>
</comment>
<feature type="coiled-coil region" evidence="6">
    <location>
        <begin position="366"/>
        <end position="393"/>
    </location>
</feature>
<feature type="transmembrane region" description="Helical" evidence="7">
    <location>
        <begin position="305"/>
        <end position="324"/>
    </location>
</feature>
<evidence type="ECO:0000313" key="13">
    <source>
        <dbReference type="Proteomes" id="UP000248148"/>
    </source>
</evidence>
<dbReference type="Pfam" id="PF00672">
    <property type="entry name" value="HAMP"/>
    <property type="match status" value="1"/>
</dbReference>
<dbReference type="Pfam" id="PF00015">
    <property type="entry name" value="MCPsignal"/>
    <property type="match status" value="1"/>
</dbReference>
<comment type="similarity">
    <text evidence="4">Belongs to the methyl-accepting chemotaxis (MCP) protein family.</text>
</comment>
<feature type="signal peptide" evidence="8">
    <location>
        <begin position="1"/>
        <end position="25"/>
    </location>
</feature>
<evidence type="ECO:0000256" key="2">
    <source>
        <dbReference type="ARBA" id="ARBA00022519"/>
    </source>
</evidence>
<keyword evidence="8" id="KW-0732">Signal</keyword>
<organism evidence="12 13">
    <name type="scientific">Rhodopseudomonas faecalis</name>
    <dbReference type="NCBI Taxonomy" id="99655"/>
    <lineage>
        <taxon>Bacteria</taxon>
        <taxon>Pseudomonadati</taxon>
        <taxon>Pseudomonadota</taxon>
        <taxon>Alphaproteobacteria</taxon>
        <taxon>Hyphomicrobiales</taxon>
        <taxon>Nitrobacteraceae</taxon>
        <taxon>Rhodopseudomonas</taxon>
    </lineage>
</organism>
<evidence type="ECO:0000259" key="11">
    <source>
        <dbReference type="PROSITE" id="PS50885"/>
    </source>
</evidence>
<name>A0A318TTF1_9BRAD</name>
<dbReference type="Gene3D" id="1.10.8.500">
    <property type="entry name" value="HAMP domain in histidine kinase"/>
    <property type="match status" value="1"/>
</dbReference>
<dbReference type="PANTHER" id="PTHR32089">
    <property type="entry name" value="METHYL-ACCEPTING CHEMOTAXIS PROTEIN MCPB"/>
    <property type="match status" value="1"/>
</dbReference>
<evidence type="ECO:0000256" key="7">
    <source>
        <dbReference type="SAM" id="Phobius"/>
    </source>
</evidence>
<dbReference type="PROSITE" id="PS50111">
    <property type="entry name" value="CHEMOTAXIS_TRANSDUC_2"/>
    <property type="match status" value="1"/>
</dbReference>
<dbReference type="RefSeq" id="WP_110779748.1">
    <property type="nucleotide sequence ID" value="NZ_QJTI01000002.1"/>
</dbReference>
<keyword evidence="6" id="KW-0175">Coiled coil</keyword>
<dbReference type="Gene3D" id="1.10.287.950">
    <property type="entry name" value="Methyl-accepting chemotaxis protein"/>
    <property type="match status" value="1"/>
</dbReference>
<dbReference type="PANTHER" id="PTHR32089:SF112">
    <property type="entry name" value="LYSOZYME-LIKE PROTEIN-RELATED"/>
    <property type="match status" value="1"/>
</dbReference>
<evidence type="ECO:0000256" key="5">
    <source>
        <dbReference type="PROSITE-ProRule" id="PRU00284"/>
    </source>
</evidence>
<keyword evidence="7" id="KW-1133">Transmembrane helix</keyword>
<dbReference type="SUPFAM" id="SSF58104">
    <property type="entry name" value="Methyl-accepting chemotaxis protein (MCP) signaling domain"/>
    <property type="match status" value="1"/>
</dbReference>
<sequence length="675" mass="71807">MKLNRIAYKLGFAGLAGLVLSLAMSANQMTSEIAINRSNDRAEVQQTISGNLLEADIALRRMQLSISIIRLAKTPADVQTEAKSLQQAEEGTIKHLDAAIGQIEQADSLAQLRSIKVLATEFGEHAKAVVQEQLRTLEILDSRRTITEEWRRAISSGLEQPAMLASANHAEIVKVLHHADALFNMLDAATWRFGATSETEQKLIIERLPNDLNAALTKLRELLDDPEFIADVDFMNAILTGYYDVSSDAVANDLRKRALIELNATPTGDQAIQKMRAAVSEAAKLSDQAKTAAKSDLSSANRVNFGIGLAVMASLLVSMVFGFISVSRPLMRLNGALGKMAGGELDVHIPGATRGDEIGDIAKTVVVIRQNAAKRAQEEAEALAEQDHRAREQRKQDMHRLASEFENAVCQIVNRVSTASAELEGAARRLTSTAEQTERLTAFVAEASEQATANVQSVATASEQMASSITEIGRQVQDSTQIAGAAVQQAHLTNDQITQLAQAASRIGDVVELINTIAGQTNLLALNATIEAARAGEAGRGFAVVASEVKALAEQTARATGEISQQISGIQSATDHSVAAIHEIGATIAKMSEIASTIASAVDQQGIATQDISSNVQQAAQGTTQVSAKISDVQRGASETGSASTQVLNAARILSADSDALQRQVAAFLETVRAA</sequence>
<dbReference type="InterPro" id="IPR003660">
    <property type="entry name" value="HAMP_dom"/>
</dbReference>
<dbReference type="PROSITE" id="PS50192">
    <property type="entry name" value="T_SNARE"/>
    <property type="match status" value="1"/>
</dbReference>
<reference evidence="12 13" key="1">
    <citation type="submission" date="2018-06" db="EMBL/GenBank/DDBJ databases">
        <title>Genomic Encyclopedia of Archaeal and Bacterial Type Strains, Phase II (KMG-II): from individual species to whole genera.</title>
        <authorList>
            <person name="Goeker M."/>
        </authorList>
    </citation>
    <scope>NUCLEOTIDE SEQUENCE [LARGE SCALE GENOMIC DNA]</scope>
    <source>
        <strain evidence="12 13">JCM 11668</strain>
    </source>
</reference>
<feature type="domain" description="T-SNARE coiled-coil homology" evidence="10">
    <location>
        <begin position="571"/>
        <end position="633"/>
    </location>
</feature>
<evidence type="ECO:0000256" key="4">
    <source>
        <dbReference type="ARBA" id="ARBA00029447"/>
    </source>
</evidence>
<keyword evidence="7" id="KW-0812">Transmembrane</keyword>
<dbReference type="InterPro" id="IPR004089">
    <property type="entry name" value="MCPsignal_dom"/>
</dbReference>
<dbReference type="InterPro" id="IPR000727">
    <property type="entry name" value="T_SNARE_dom"/>
</dbReference>
<feature type="domain" description="Methyl-accepting transducer" evidence="9">
    <location>
        <begin position="419"/>
        <end position="641"/>
    </location>
</feature>
<dbReference type="SUPFAM" id="SSF158472">
    <property type="entry name" value="HAMP domain-like"/>
    <property type="match status" value="1"/>
</dbReference>
<dbReference type="AlphaFoldDB" id="A0A318TTF1"/>
<keyword evidence="13" id="KW-1185">Reference proteome</keyword>
<keyword evidence="7" id="KW-0472">Membrane</keyword>
<dbReference type="SMART" id="SM00304">
    <property type="entry name" value="HAMP"/>
    <property type="match status" value="1"/>
</dbReference>
<keyword evidence="2" id="KW-1003">Cell membrane</keyword>
<comment type="subcellular location">
    <subcellularLocation>
        <location evidence="1">Cell inner membrane</location>
        <topology evidence="1">Multi-pass membrane protein</topology>
    </subcellularLocation>
</comment>
<protein>
    <submittedName>
        <fullName evidence="12">Methyl-accepting chemotaxis sensory transducer</fullName>
    </submittedName>
</protein>
<dbReference type="PROSITE" id="PS50885">
    <property type="entry name" value="HAMP"/>
    <property type="match status" value="1"/>
</dbReference>
<dbReference type="CDD" id="cd06225">
    <property type="entry name" value="HAMP"/>
    <property type="match status" value="1"/>
</dbReference>